<dbReference type="InterPro" id="IPR027802">
    <property type="entry name" value="Multi-ubiquitin_dom"/>
</dbReference>
<dbReference type="RefSeq" id="WP_092959996.1">
    <property type="nucleotide sequence ID" value="NZ_BJYR01000029.1"/>
</dbReference>
<dbReference type="EMBL" id="BJYR01000029">
    <property type="protein sequence ID" value="GEO01892.1"/>
    <property type="molecule type" value="Genomic_DNA"/>
</dbReference>
<name>A0A512AQD1_9SPHN</name>
<evidence type="ECO:0000259" key="1">
    <source>
        <dbReference type="Pfam" id="PF14452"/>
    </source>
</evidence>
<dbReference type="Pfam" id="PF14452">
    <property type="entry name" value="Multi_ubiq"/>
    <property type="match status" value="1"/>
</dbReference>
<protein>
    <recommendedName>
        <fullName evidence="1">Multi-ubiquitin domain-containing protein</fullName>
    </recommendedName>
</protein>
<dbReference type="Proteomes" id="UP000321464">
    <property type="component" value="Unassembled WGS sequence"/>
</dbReference>
<accession>A0A512AQD1</accession>
<organism evidence="2 3">
    <name type="scientific">Novosphingobium sediminis</name>
    <dbReference type="NCBI Taxonomy" id="707214"/>
    <lineage>
        <taxon>Bacteria</taxon>
        <taxon>Pseudomonadati</taxon>
        <taxon>Pseudomonadota</taxon>
        <taxon>Alphaproteobacteria</taxon>
        <taxon>Sphingomonadales</taxon>
        <taxon>Sphingomonadaceae</taxon>
        <taxon>Novosphingobium</taxon>
    </lineage>
</organism>
<dbReference type="AlphaFoldDB" id="A0A512AQD1"/>
<gene>
    <name evidence="2" type="ORF">NSE01_37240</name>
</gene>
<comment type="caution">
    <text evidence="2">The sequence shown here is derived from an EMBL/GenBank/DDBJ whole genome shotgun (WGS) entry which is preliminary data.</text>
</comment>
<keyword evidence="3" id="KW-1185">Reference proteome</keyword>
<proteinExistence type="predicted"/>
<evidence type="ECO:0000313" key="2">
    <source>
        <dbReference type="EMBL" id="GEO01892.1"/>
    </source>
</evidence>
<evidence type="ECO:0000313" key="3">
    <source>
        <dbReference type="Proteomes" id="UP000321464"/>
    </source>
</evidence>
<reference evidence="2 3" key="1">
    <citation type="submission" date="2019-07" db="EMBL/GenBank/DDBJ databases">
        <title>Whole genome shotgun sequence of Novosphingobium sediminis NBRC 106119.</title>
        <authorList>
            <person name="Hosoyama A."/>
            <person name="Uohara A."/>
            <person name="Ohji S."/>
            <person name="Ichikawa N."/>
        </authorList>
    </citation>
    <scope>NUCLEOTIDE SEQUENCE [LARGE SCALE GENOMIC DNA]</scope>
    <source>
        <strain evidence="2 3">NBRC 106119</strain>
    </source>
</reference>
<feature type="domain" description="Multi-ubiquitin" evidence="1">
    <location>
        <begin position="9"/>
        <end position="80"/>
    </location>
</feature>
<sequence>MSEKSEKTVTIIVNQDDHEVVKTKISYDEVVAYYLQDGGASSTEYLIKYSRGHSANISGTLAPGQEVMVKDGMRFRVSGTGES</sequence>
<dbReference type="OrthoDB" id="7859556at2"/>